<dbReference type="SMART" id="SM00382">
    <property type="entry name" value="AAA"/>
    <property type="match status" value="1"/>
</dbReference>
<dbReference type="Gene3D" id="1.10.10.2220">
    <property type="match status" value="1"/>
</dbReference>
<dbReference type="Pfam" id="PF13538">
    <property type="entry name" value="UvrD_C_2"/>
    <property type="match status" value="1"/>
</dbReference>
<dbReference type="PANTHER" id="PTHR43788">
    <property type="entry name" value="DNA2/NAM7 HELICASE FAMILY MEMBER"/>
    <property type="match status" value="1"/>
</dbReference>
<dbReference type="EMBL" id="JBEPMA010000007">
    <property type="protein sequence ID" value="MET3617675.1"/>
    <property type="molecule type" value="Genomic_DNA"/>
</dbReference>
<dbReference type="CDD" id="cd17933">
    <property type="entry name" value="DEXSc_RecD-like"/>
    <property type="match status" value="1"/>
</dbReference>
<keyword evidence="3" id="KW-0413">Isomerase</keyword>
<dbReference type="SUPFAM" id="SSF52540">
    <property type="entry name" value="P-loop containing nucleoside triphosphate hydrolases"/>
    <property type="match status" value="2"/>
</dbReference>
<dbReference type="InterPro" id="IPR003593">
    <property type="entry name" value="AAA+_ATPase"/>
</dbReference>
<comment type="caution">
    <text evidence="5">The sequence shown here is derived from an EMBL/GenBank/DDBJ whole genome shotgun (WGS) entry which is preliminary data.</text>
</comment>
<name>A0ABV2JCP5_9FIRM</name>
<dbReference type="InterPro" id="IPR010994">
    <property type="entry name" value="RuvA_2-like"/>
</dbReference>
<dbReference type="Pfam" id="PF14490">
    <property type="entry name" value="HHH_RecD2"/>
    <property type="match status" value="1"/>
</dbReference>
<dbReference type="InterPro" id="IPR055446">
    <property type="entry name" value="RecD2_N_OB"/>
</dbReference>
<evidence type="ECO:0000313" key="5">
    <source>
        <dbReference type="EMBL" id="MET3617675.1"/>
    </source>
</evidence>
<keyword evidence="2 3" id="KW-0067">ATP-binding</keyword>
<organism evidence="5 6">
    <name type="scientific">Peptoniphilus olsenii</name>
    <dbReference type="NCBI Taxonomy" id="411570"/>
    <lineage>
        <taxon>Bacteria</taxon>
        <taxon>Bacillati</taxon>
        <taxon>Bacillota</taxon>
        <taxon>Tissierellia</taxon>
        <taxon>Tissierellales</taxon>
        <taxon>Peptoniphilaceae</taxon>
        <taxon>Peptoniphilus</taxon>
    </lineage>
</organism>
<evidence type="ECO:0000256" key="1">
    <source>
        <dbReference type="ARBA" id="ARBA00022741"/>
    </source>
</evidence>
<comment type="function">
    <text evidence="3">DNA-dependent ATPase and ATP-dependent 5'-3' DNA helicase. Has no activity on blunt DNA or DNA with 3'-overhangs, requires at least 10 bases of 5'-ssDNA for helicase activity.</text>
</comment>
<dbReference type="NCBIfam" id="TIGR01448">
    <property type="entry name" value="recD_rel"/>
    <property type="match status" value="1"/>
</dbReference>
<feature type="binding site" evidence="3">
    <location>
        <begin position="341"/>
        <end position="345"/>
    </location>
    <ligand>
        <name>ATP</name>
        <dbReference type="ChEBI" id="CHEBI:30616"/>
    </ligand>
</feature>
<evidence type="ECO:0000256" key="3">
    <source>
        <dbReference type="HAMAP-Rule" id="MF_01488"/>
    </source>
</evidence>
<dbReference type="InterPro" id="IPR006345">
    <property type="entry name" value="RecD2"/>
</dbReference>
<proteinExistence type="inferred from homology"/>
<dbReference type="GO" id="GO:0008854">
    <property type="term" value="F:exodeoxyribonuclease V activity"/>
    <property type="evidence" value="ECO:0007669"/>
    <property type="project" value="UniProtKB-EC"/>
</dbReference>
<reference evidence="5 6" key="1">
    <citation type="submission" date="2024-06" db="EMBL/GenBank/DDBJ databases">
        <title>Genomic Encyclopedia of Type Strains, Phase IV (KMG-IV): sequencing the most valuable type-strain genomes for metagenomic binning, comparative biology and taxonomic classification.</title>
        <authorList>
            <person name="Goeker M."/>
        </authorList>
    </citation>
    <scope>NUCLEOTIDE SEQUENCE [LARGE SCALE GENOMIC DNA]</scope>
    <source>
        <strain evidence="5 6">DSM 21460</strain>
    </source>
</reference>
<dbReference type="Pfam" id="PF13245">
    <property type="entry name" value="AAA_19"/>
    <property type="match status" value="1"/>
</dbReference>
<gene>
    <name evidence="3" type="primary">recD2</name>
    <name evidence="5" type="ORF">ABID14_001309</name>
</gene>
<keyword evidence="1 3" id="KW-0547">Nucleotide-binding</keyword>
<feature type="domain" description="AAA+ ATPase" evidence="4">
    <location>
        <begin position="330"/>
        <end position="470"/>
    </location>
</feature>
<sequence>MISVCGSVEKIIFKNDENGYTVAKIITEDGETVVVGYTSFFVENSNYEFTGDFTYHNKYGEQFKFEEYKENLPQTEKGVINYLSSSMIPHIGKRMAKRIVEKFKENTLEIIENSPERLLSVNGIGRKKYKDIKEALDKQYAMRKVFLYFSKYNISSNSIIKIYREYGDDSIEIVNENPYDLIGKIRGMGFRTCDEIAKSLGIEENSDFRKIAGLKYTLLMAARDGHSYLPMEKLISKTENVLKVKFDSKEDVIRKLAFEENFFVEKVDDEFNCYIARYLQAENYVAGKLNKLNISFTEDIDTDKKIKEVEEFRNIKLSATQKNAVKESIEKGVFIITGGPGTGKTTTLKVIIDIFESLDKKIKLAAPTGRAAKRMKEQTGRDAFTIHKLLEIAVGEGFEYTNIEELECDVLIVDEMSMVDILLMQTLLRAIDNPTRLILVGDKDQLPSVGAGNVLSDILNSGVFQYVNLEEIFRQSNESMIVKNAHLINNGSTPILNRGDFFMIHENGEIKGLETIKDLITTRLPNYFNVTAEDIQVLTPMKKGNLGTLNLNKVLQNHLNKSEEVIEISGTKFKLGDRVMQMKNNYELEAKIENEFYSDTNKGVFNGDMGYISEINKEKKELEVTFDGGRKVKYDKDSAEELSLSYAMTIHKSQGSEFPIVIIPIYWAPPILLTRNLIYTAITRASKVVVLVGIYNYLQRMIDNNKTRKRYSKLSDKLVKAKDERIL</sequence>
<dbReference type="EC" id="5.6.2.3" evidence="3"/>
<dbReference type="Pfam" id="PF23139">
    <property type="entry name" value="OB_YrrC"/>
    <property type="match status" value="1"/>
</dbReference>
<dbReference type="Gene3D" id="1.10.150.20">
    <property type="entry name" value="5' to 3' exonuclease, C-terminal subdomain"/>
    <property type="match status" value="1"/>
</dbReference>
<accession>A0ABV2JCP5</accession>
<keyword evidence="3" id="KW-0347">Helicase</keyword>
<comment type="catalytic activity">
    <reaction evidence="3">
        <text>ATP + H2O = ADP + phosphate + H(+)</text>
        <dbReference type="Rhea" id="RHEA:13065"/>
        <dbReference type="ChEBI" id="CHEBI:15377"/>
        <dbReference type="ChEBI" id="CHEBI:15378"/>
        <dbReference type="ChEBI" id="CHEBI:30616"/>
        <dbReference type="ChEBI" id="CHEBI:43474"/>
        <dbReference type="ChEBI" id="CHEBI:456216"/>
        <dbReference type="EC" id="5.6.2.3"/>
    </reaction>
</comment>
<dbReference type="RefSeq" id="WP_354368345.1">
    <property type="nucleotide sequence ID" value="NZ_JBEPMA010000007.1"/>
</dbReference>
<keyword evidence="6" id="KW-1185">Reference proteome</keyword>
<dbReference type="InterPro" id="IPR029493">
    <property type="entry name" value="RecD2-like_HHH"/>
</dbReference>
<dbReference type="Pfam" id="PF18335">
    <property type="entry name" value="SH3_13"/>
    <property type="match status" value="1"/>
</dbReference>
<dbReference type="Proteomes" id="UP001549162">
    <property type="component" value="Unassembled WGS sequence"/>
</dbReference>
<dbReference type="PANTHER" id="PTHR43788:SF6">
    <property type="entry name" value="DNA HELICASE B"/>
    <property type="match status" value="1"/>
</dbReference>
<dbReference type="InterPro" id="IPR041451">
    <property type="entry name" value="RecD2_SH13"/>
</dbReference>
<evidence type="ECO:0000313" key="6">
    <source>
        <dbReference type="Proteomes" id="UP001549162"/>
    </source>
</evidence>
<dbReference type="SUPFAM" id="SSF47781">
    <property type="entry name" value="RuvA domain 2-like"/>
    <property type="match status" value="1"/>
</dbReference>
<evidence type="ECO:0000259" key="4">
    <source>
        <dbReference type="SMART" id="SM00382"/>
    </source>
</evidence>
<dbReference type="Gene3D" id="3.40.50.300">
    <property type="entry name" value="P-loop containing nucleotide triphosphate hydrolases"/>
    <property type="match status" value="2"/>
</dbReference>
<protein>
    <recommendedName>
        <fullName evidence="3">ATP-dependent RecD2 DNA helicase</fullName>
        <ecNumber evidence="3">5.6.2.3</ecNumber>
    </recommendedName>
    <alternativeName>
        <fullName evidence="3">DNA 5'-3' helicase subunit RecD2</fullName>
    </alternativeName>
</protein>
<comment type="similarity">
    <text evidence="3">Belongs to the RecD family. RecD2 subfamily.</text>
</comment>
<dbReference type="InterPro" id="IPR027785">
    <property type="entry name" value="UvrD-like_helicase_C"/>
</dbReference>
<keyword evidence="3" id="KW-0238">DNA-binding</keyword>
<dbReference type="InterPro" id="IPR027417">
    <property type="entry name" value="P-loop_NTPase"/>
</dbReference>
<dbReference type="Pfam" id="PF14520">
    <property type="entry name" value="HHH_5"/>
    <property type="match status" value="1"/>
</dbReference>
<evidence type="ECO:0000256" key="2">
    <source>
        <dbReference type="ARBA" id="ARBA00022840"/>
    </source>
</evidence>
<dbReference type="InterPro" id="IPR050534">
    <property type="entry name" value="Coronavir_polyprotein_1ab"/>
</dbReference>
<dbReference type="CDD" id="cd18809">
    <property type="entry name" value="SF1_C_RecD"/>
    <property type="match status" value="1"/>
</dbReference>
<keyword evidence="3 5" id="KW-0378">Hydrolase</keyword>
<dbReference type="HAMAP" id="MF_01488">
    <property type="entry name" value="RecD2"/>
    <property type="match status" value="1"/>
</dbReference>
<dbReference type="Gene3D" id="2.30.30.940">
    <property type="match status" value="1"/>
</dbReference>